<dbReference type="SUPFAM" id="SSF48452">
    <property type="entry name" value="TPR-like"/>
    <property type="match status" value="1"/>
</dbReference>
<feature type="region of interest" description="Disordered" evidence="6">
    <location>
        <begin position="294"/>
        <end position="322"/>
    </location>
</feature>
<dbReference type="Pfam" id="PF14322">
    <property type="entry name" value="SusD-like_3"/>
    <property type="match status" value="1"/>
</dbReference>
<feature type="compositionally biased region" description="Polar residues" evidence="6">
    <location>
        <begin position="295"/>
        <end position="322"/>
    </location>
</feature>
<gene>
    <name evidence="9" type="ORF">SAMN05421747_11765</name>
</gene>
<keyword evidence="5" id="KW-0998">Cell outer membrane</keyword>
<evidence type="ECO:0000256" key="1">
    <source>
        <dbReference type="ARBA" id="ARBA00004442"/>
    </source>
</evidence>
<dbReference type="PROSITE" id="PS51257">
    <property type="entry name" value="PROKAR_LIPOPROTEIN"/>
    <property type="match status" value="1"/>
</dbReference>
<reference evidence="9 10" key="1">
    <citation type="submission" date="2016-10" db="EMBL/GenBank/DDBJ databases">
        <authorList>
            <person name="de Groot N.N."/>
        </authorList>
    </citation>
    <scope>NUCLEOTIDE SEQUENCE [LARGE SCALE GENOMIC DNA]</scope>
    <source>
        <strain evidence="9 10">DSM 22900</strain>
    </source>
</reference>
<evidence type="ECO:0000259" key="8">
    <source>
        <dbReference type="Pfam" id="PF14322"/>
    </source>
</evidence>
<feature type="domain" description="SusD-like N-terminal" evidence="8">
    <location>
        <begin position="78"/>
        <end position="228"/>
    </location>
</feature>
<comment type="subcellular location">
    <subcellularLocation>
        <location evidence="1">Cell outer membrane</location>
    </subcellularLocation>
</comment>
<keyword evidence="10" id="KW-1185">Reference proteome</keyword>
<organism evidence="9 10">
    <name type="scientific">Parapedobacter composti</name>
    <dbReference type="NCBI Taxonomy" id="623281"/>
    <lineage>
        <taxon>Bacteria</taxon>
        <taxon>Pseudomonadati</taxon>
        <taxon>Bacteroidota</taxon>
        <taxon>Sphingobacteriia</taxon>
        <taxon>Sphingobacteriales</taxon>
        <taxon>Sphingobacteriaceae</taxon>
        <taxon>Parapedobacter</taxon>
    </lineage>
</organism>
<comment type="similarity">
    <text evidence="2">Belongs to the SusD family.</text>
</comment>
<dbReference type="STRING" id="623281.SAMN05421747_11765"/>
<keyword evidence="3" id="KW-0732">Signal</keyword>
<evidence type="ECO:0000256" key="6">
    <source>
        <dbReference type="SAM" id="MobiDB-lite"/>
    </source>
</evidence>
<accession>A0A1I1KXV4</accession>
<dbReference type="Proteomes" id="UP000199577">
    <property type="component" value="Unassembled WGS sequence"/>
</dbReference>
<dbReference type="InterPro" id="IPR033985">
    <property type="entry name" value="SusD-like_N"/>
</dbReference>
<dbReference type="Gene3D" id="1.25.40.390">
    <property type="match status" value="1"/>
</dbReference>
<evidence type="ECO:0000313" key="10">
    <source>
        <dbReference type="Proteomes" id="UP000199577"/>
    </source>
</evidence>
<evidence type="ECO:0000256" key="5">
    <source>
        <dbReference type="ARBA" id="ARBA00023237"/>
    </source>
</evidence>
<protein>
    <submittedName>
        <fullName evidence="9">Starch-binding associating with outer membrane</fullName>
    </submittedName>
</protein>
<dbReference type="InterPro" id="IPR011990">
    <property type="entry name" value="TPR-like_helical_dom_sf"/>
</dbReference>
<feature type="domain" description="RagB/SusD" evidence="7">
    <location>
        <begin position="291"/>
        <end position="557"/>
    </location>
</feature>
<dbReference type="OrthoDB" id="691231at2"/>
<dbReference type="EMBL" id="FOLL01000017">
    <property type="protein sequence ID" value="SFC65112.1"/>
    <property type="molecule type" value="Genomic_DNA"/>
</dbReference>
<evidence type="ECO:0000256" key="2">
    <source>
        <dbReference type="ARBA" id="ARBA00006275"/>
    </source>
</evidence>
<evidence type="ECO:0000256" key="3">
    <source>
        <dbReference type="ARBA" id="ARBA00022729"/>
    </source>
</evidence>
<evidence type="ECO:0000313" key="9">
    <source>
        <dbReference type="EMBL" id="SFC65112.1"/>
    </source>
</evidence>
<dbReference type="GO" id="GO:0009279">
    <property type="term" value="C:cell outer membrane"/>
    <property type="evidence" value="ECO:0007669"/>
    <property type="project" value="UniProtKB-SubCell"/>
</dbReference>
<dbReference type="InterPro" id="IPR012944">
    <property type="entry name" value="SusD_RagB_dom"/>
</dbReference>
<evidence type="ECO:0000259" key="7">
    <source>
        <dbReference type="Pfam" id="PF07980"/>
    </source>
</evidence>
<dbReference type="Pfam" id="PF07980">
    <property type="entry name" value="SusD_RagB"/>
    <property type="match status" value="1"/>
</dbReference>
<name>A0A1I1KXV4_9SPHI</name>
<keyword evidence="4" id="KW-0472">Membrane</keyword>
<evidence type="ECO:0000256" key="4">
    <source>
        <dbReference type="ARBA" id="ARBA00023136"/>
    </source>
</evidence>
<proteinExistence type="inferred from homology"/>
<dbReference type="AlphaFoldDB" id="A0A1I1KXV4"/>
<sequence>MHLKWFIFVGLAVAVFACSSDLEVEPIELQTLYQVFDENDSAGVEANRFLLDCYRFLPETGNRVGGDFLDAATDDAVSSNPTNTSVQQLAMGAYASDNYQDNRWASCYQGIRRASIFIANIDRVPLKGKLANGTSFNRVWKAEARFLRALFYFELVKRHGGVPLLGNKVYQLTDNIELPRQDFRECVAFIVSECDAIKDSLRTDPFNLAFYERPTKAAALALKARVLLYAASPLFNGENIDPQNSLTGYTDFSANRWEVAENAARDILELNLFALEPEFKDVFITRNRERIFSKQGGNNTSVENNNGPVGYSSGVNNGRTSPTQELVNAFGMANGLPIDDPNSGYNENDPYVNRDKRFYATIFYNGAPWLSRPVETFEGGADKPGGTKQQTKTGYYLRKFMGNFESAVNYSNVNHDHILFRYAEVLLNFAEARNERLAAPDHEVYSAVEQIRQRAGLVPFQLQAGLSQSQMREIIRNERRKELAFEEHRFYDVRRWKIAEQEFNKELSGMTIYQTGTGVIRQPIPVLKMNFDERMYLAPIPFSEVIKNPQMIQNPGW</sequence>